<dbReference type="InterPro" id="IPR006626">
    <property type="entry name" value="PbH1"/>
</dbReference>
<dbReference type="SMART" id="SM00710">
    <property type="entry name" value="PbH1"/>
    <property type="match status" value="3"/>
</dbReference>
<sequence>MRLVNLFGVLVALVFLFLSKSAAAQASRTWVSGVGDDANPCSRTAPCKTFAGAISRTAAGGVISVLDPGGYGAVTITKSITIDVRGTNSSILNSGSNGVTVNAGATDTVILRGLAIQGVGAGLVGVKFVSGKSLVLEDCQITGQTQGAIDFQPATGTASLFMKNVFAAGNLVNGVNVGGAGTANVTITNSHFYDNVVGLHAAGTARVTIHDSVFGNNASKGIFCEGSAEVNMDHGLIAGNGTGVQGDSTVRLSEVLIGHNTLALAGAKVSSFGNNRVNAGNVTNNAPSTTLPQQ</sequence>
<dbReference type="InterPro" id="IPR012334">
    <property type="entry name" value="Pectin_lyas_fold"/>
</dbReference>
<feature type="signal peptide" evidence="1">
    <location>
        <begin position="1"/>
        <end position="26"/>
    </location>
</feature>
<dbReference type="AlphaFoldDB" id="A0A0K1PUE8"/>
<proteinExistence type="predicted"/>
<protein>
    <recommendedName>
        <fullName evidence="2">Right handed beta helix domain-containing protein</fullName>
    </recommendedName>
</protein>
<dbReference type="Proteomes" id="UP000064967">
    <property type="component" value="Chromosome"/>
</dbReference>
<keyword evidence="4" id="KW-1185">Reference proteome</keyword>
<evidence type="ECO:0000256" key="1">
    <source>
        <dbReference type="SAM" id="SignalP"/>
    </source>
</evidence>
<evidence type="ECO:0000259" key="2">
    <source>
        <dbReference type="Pfam" id="PF13229"/>
    </source>
</evidence>
<evidence type="ECO:0000313" key="3">
    <source>
        <dbReference type="EMBL" id="AKU97152.1"/>
    </source>
</evidence>
<dbReference type="PATRIC" id="fig|1391654.3.peg.3872"/>
<gene>
    <name evidence="3" type="ORF">AKJ09_03816</name>
</gene>
<accession>A0A0K1PUE8</accession>
<feature type="chain" id="PRO_5005466613" description="Right handed beta helix domain-containing protein" evidence="1">
    <location>
        <begin position="27"/>
        <end position="294"/>
    </location>
</feature>
<dbReference type="InterPro" id="IPR011050">
    <property type="entry name" value="Pectin_lyase_fold/virulence"/>
</dbReference>
<dbReference type="InterPro" id="IPR039448">
    <property type="entry name" value="Beta_helix"/>
</dbReference>
<dbReference type="SUPFAM" id="SSF51126">
    <property type="entry name" value="Pectin lyase-like"/>
    <property type="match status" value="1"/>
</dbReference>
<dbReference type="Pfam" id="PF13229">
    <property type="entry name" value="Beta_helix"/>
    <property type="match status" value="1"/>
</dbReference>
<dbReference type="Gene3D" id="2.160.20.10">
    <property type="entry name" value="Single-stranded right-handed beta-helix, Pectin lyase-like"/>
    <property type="match status" value="1"/>
</dbReference>
<feature type="domain" description="Right handed beta helix" evidence="2">
    <location>
        <begin position="71"/>
        <end position="205"/>
    </location>
</feature>
<reference evidence="3 4" key="1">
    <citation type="submission" date="2015-08" db="EMBL/GenBank/DDBJ databases">
        <authorList>
            <person name="Babu N.S."/>
            <person name="Beckwith C.J."/>
            <person name="Beseler K.G."/>
            <person name="Brison A."/>
            <person name="Carone J.V."/>
            <person name="Caskin T.P."/>
            <person name="Diamond M."/>
            <person name="Durham M.E."/>
            <person name="Foxe J.M."/>
            <person name="Go M."/>
            <person name="Henderson B.A."/>
            <person name="Jones I.B."/>
            <person name="McGettigan J.A."/>
            <person name="Micheletti S.J."/>
            <person name="Nasrallah M.E."/>
            <person name="Ortiz D."/>
            <person name="Piller C.R."/>
            <person name="Privatt S.R."/>
            <person name="Schneider S.L."/>
            <person name="Sharp S."/>
            <person name="Smith T.C."/>
            <person name="Stanton J.D."/>
            <person name="Ullery H.E."/>
            <person name="Wilson R.J."/>
            <person name="Serrano M.G."/>
            <person name="Buck G."/>
            <person name="Lee V."/>
            <person name="Wang Y."/>
            <person name="Carvalho R."/>
            <person name="Voegtly L."/>
            <person name="Shi R."/>
            <person name="Duckworth R."/>
            <person name="Johnson A."/>
            <person name="Loviza R."/>
            <person name="Walstead R."/>
            <person name="Shah Z."/>
            <person name="Kiflezghi M."/>
            <person name="Wade K."/>
            <person name="Ball S.L."/>
            <person name="Bradley K.W."/>
            <person name="Asai D.J."/>
            <person name="Bowman C.A."/>
            <person name="Russell D.A."/>
            <person name="Pope W.H."/>
            <person name="Jacobs-Sera D."/>
            <person name="Hendrix R.W."/>
            <person name="Hatfull G.F."/>
        </authorList>
    </citation>
    <scope>NUCLEOTIDE SEQUENCE [LARGE SCALE GENOMIC DNA]</scope>
    <source>
        <strain evidence="3 4">DSM 27648</strain>
    </source>
</reference>
<dbReference type="KEGG" id="llu:AKJ09_03816"/>
<evidence type="ECO:0000313" key="4">
    <source>
        <dbReference type="Proteomes" id="UP000064967"/>
    </source>
</evidence>
<organism evidence="3 4">
    <name type="scientific">Labilithrix luteola</name>
    <dbReference type="NCBI Taxonomy" id="1391654"/>
    <lineage>
        <taxon>Bacteria</taxon>
        <taxon>Pseudomonadati</taxon>
        <taxon>Myxococcota</taxon>
        <taxon>Polyangia</taxon>
        <taxon>Polyangiales</taxon>
        <taxon>Labilitrichaceae</taxon>
        <taxon>Labilithrix</taxon>
    </lineage>
</organism>
<dbReference type="EMBL" id="CP012333">
    <property type="protein sequence ID" value="AKU97152.1"/>
    <property type="molecule type" value="Genomic_DNA"/>
</dbReference>
<name>A0A0K1PUE8_9BACT</name>
<dbReference type="STRING" id="1391654.AKJ09_03816"/>
<keyword evidence="1" id="KW-0732">Signal</keyword>